<evidence type="ECO:0000313" key="3">
    <source>
        <dbReference type="EMBL" id="KAJ7641145.1"/>
    </source>
</evidence>
<protein>
    <recommendedName>
        <fullName evidence="2">J domain-containing protein</fullName>
    </recommendedName>
</protein>
<evidence type="ECO:0000259" key="2">
    <source>
        <dbReference type="PROSITE" id="PS50076"/>
    </source>
</evidence>
<dbReference type="GO" id="GO:0005737">
    <property type="term" value="C:cytoplasm"/>
    <property type="evidence" value="ECO:0007669"/>
    <property type="project" value="TreeGrafter"/>
</dbReference>
<dbReference type="Proteomes" id="UP001221142">
    <property type="component" value="Unassembled WGS sequence"/>
</dbReference>
<keyword evidence="4" id="KW-1185">Reference proteome</keyword>
<sequence>MGGAASRCDFDSMGLYAILDVPESATAEEIKRAYKKKALEHHPDKNTDDVEGATKRFRRVQEAYQTLSDYEARAEYDSTRDRTTEATPSKPRPQRPPQPFSPPGSWTEDEDEDIAPRGTWWDWVASFGTPKSGYHPRRFTPEAYSAANRVPFPEGITLDDIYQFIESIQHLDLSRDTHDIRSRYRKISNFFFCLAYDERLWHSPTSNAHAHRTYPDFGSGHSVWSEQDYDFLGLVDSSGAHEVAPFYAFWGTFKTLKNFEWISPYRCPPGCHPRDIRHCKKLNRIHQEKAQKAYNEMIQTLVNGLKDYDPRYRRHLALQEVRQGEPTNGGGGGRNKSKKKGKNKNKTTW</sequence>
<evidence type="ECO:0000313" key="4">
    <source>
        <dbReference type="Proteomes" id="UP001221142"/>
    </source>
</evidence>
<dbReference type="PROSITE" id="PS00636">
    <property type="entry name" value="DNAJ_1"/>
    <property type="match status" value="1"/>
</dbReference>
<dbReference type="InterPro" id="IPR001623">
    <property type="entry name" value="DnaJ_domain"/>
</dbReference>
<evidence type="ECO:0000256" key="1">
    <source>
        <dbReference type="SAM" id="MobiDB-lite"/>
    </source>
</evidence>
<dbReference type="InterPro" id="IPR051964">
    <property type="entry name" value="Chaperone_stress_response"/>
</dbReference>
<dbReference type="InterPro" id="IPR036869">
    <property type="entry name" value="J_dom_sf"/>
</dbReference>
<dbReference type="Gene3D" id="1.10.287.110">
    <property type="entry name" value="DnaJ domain"/>
    <property type="match status" value="1"/>
</dbReference>
<feature type="compositionally biased region" description="Basic residues" evidence="1">
    <location>
        <begin position="335"/>
        <end position="349"/>
    </location>
</feature>
<dbReference type="PRINTS" id="PR00625">
    <property type="entry name" value="JDOMAIN"/>
</dbReference>
<dbReference type="AlphaFoldDB" id="A0AAD7C782"/>
<feature type="compositionally biased region" description="Pro residues" evidence="1">
    <location>
        <begin position="90"/>
        <end position="102"/>
    </location>
</feature>
<accession>A0AAD7C782</accession>
<comment type="caution">
    <text evidence="3">The sequence shown here is derived from an EMBL/GenBank/DDBJ whole genome shotgun (WGS) entry which is preliminary data.</text>
</comment>
<dbReference type="PROSITE" id="PS50076">
    <property type="entry name" value="DNAJ_2"/>
    <property type="match status" value="1"/>
</dbReference>
<dbReference type="InterPro" id="IPR054076">
    <property type="entry name" value="ZUO1-like_ZHD"/>
</dbReference>
<dbReference type="Pfam" id="PF21884">
    <property type="entry name" value="ZUO1-like_ZHD"/>
    <property type="match status" value="1"/>
</dbReference>
<dbReference type="CDD" id="cd06257">
    <property type="entry name" value="DnaJ"/>
    <property type="match status" value="1"/>
</dbReference>
<dbReference type="PANTHER" id="PTHR44029">
    <property type="entry name" value="DNAJ HOMOLOG SUBFAMILY C MEMBER 21"/>
    <property type="match status" value="1"/>
</dbReference>
<organism evidence="3 4">
    <name type="scientific">Roridomyces roridus</name>
    <dbReference type="NCBI Taxonomy" id="1738132"/>
    <lineage>
        <taxon>Eukaryota</taxon>
        <taxon>Fungi</taxon>
        <taxon>Dikarya</taxon>
        <taxon>Basidiomycota</taxon>
        <taxon>Agaricomycotina</taxon>
        <taxon>Agaricomycetes</taxon>
        <taxon>Agaricomycetidae</taxon>
        <taxon>Agaricales</taxon>
        <taxon>Marasmiineae</taxon>
        <taxon>Mycenaceae</taxon>
        <taxon>Roridomyces</taxon>
    </lineage>
</organism>
<feature type="region of interest" description="Disordered" evidence="1">
    <location>
        <begin position="37"/>
        <end position="112"/>
    </location>
</feature>
<dbReference type="Pfam" id="PF00226">
    <property type="entry name" value="DnaJ"/>
    <property type="match status" value="1"/>
</dbReference>
<gene>
    <name evidence="3" type="ORF">FB45DRAFT_1053737</name>
</gene>
<reference evidence="3" key="1">
    <citation type="submission" date="2023-03" db="EMBL/GenBank/DDBJ databases">
        <title>Massive genome expansion in bonnet fungi (Mycena s.s.) driven by repeated elements and novel gene families across ecological guilds.</title>
        <authorList>
            <consortium name="Lawrence Berkeley National Laboratory"/>
            <person name="Harder C.B."/>
            <person name="Miyauchi S."/>
            <person name="Viragh M."/>
            <person name="Kuo A."/>
            <person name="Thoen E."/>
            <person name="Andreopoulos B."/>
            <person name="Lu D."/>
            <person name="Skrede I."/>
            <person name="Drula E."/>
            <person name="Henrissat B."/>
            <person name="Morin E."/>
            <person name="Kohler A."/>
            <person name="Barry K."/>
            <person name="LaButti K."/>
            <person name="Morin E."/>
            <person name="Salamov A."/>
            <person name="Lipzen A."/>
            <person name="Mereny Z."/>
            <person name="Hegedus B."/>
            <person name="Baldrian P."/>
            <person name="Stursova M."/>
            <person name="Weitz H."/>
            <person name="Taylor A."/>
            <person name="Grigoriev I.V."/>
            <person name="Nagy L.G."/>
            <person name="Martin F."/>
            <person name="Kauserud H."/>
        </authorList>
    </citation>
    <scope>NUCLEOTIDE SEQUENCE</scope>
    <source>
        <strain evidence="3">9284</strain>
    </source>
</reference>
<dbReference type="SUPFAM" id="SSF46565">
    <property type="entry name" value="Chaperone J-domain"/>
    <property type="match status" value="1"/>
</dbReference>
<proteinExistence type="predicted"/>
<feature type="compositionally biased region" description="Basic and acidic residues" evidence="1">
    <location>
        <begin position="70"/>
        <end position="84"/>
    </location>
</feature>
<feature type="domain" description="J" evidence="2">
    <location>
        <begin position="14"/>
        <end position="80"/>
    </location>
</feature>
<feature type="compositionally biased region" description="Basic and acidic residues" evidence="1">
    <location>
        <begin position="40"/>
        <end position="54"/>
    </location>
</feature>
<dbReference type="EMBL" id="JARKIF010000004">
    <property type="protein sequence ID" value="KAJ7641145.1"/>
    <property type="molecule type" value="Genomic_DNA"/>
</dbReference>
<name>A0AAD7C782_9AGAR</name>
<dbReference type="InterPro" id="IPR018253">
    <property type="entry name" value="DnaJ_domain_CS"/>
</dbReference>
<feature type="region of interest" description="Disordered" evidence="1">
    <location>
        <begin position="318"/>
        <end position="349"/>
    </location>
</feature>
<dbReference type="PANTHER" id="PTHR44029:SF1">
    <property type="entry name" value="DNAJ HOMOLOG SUBFAMILY C MEMBER 21"/>
    <property type="match status" value="1"/>
</dbReference>
<dbReference type="SMART" id="SM00271">
    <property type="entry name" value="DnaJ"/>
    <property type="match status" value="1"/>
</dbReference>